<dbReference type="CDD" id="cd23274">
    <property type="entry name" value="Dkk3_Cys2"/>
    <property type="match status" value="1"/>
</dbReference>
<evidence type="ECO:0000256" key="5">
    <source>
        <dbReference type="ARBA" id="ARBA00022687"/>
    </source>
</evidence>
<dbReference type="InterPro" id="IPR047301">
    <property type="entry name" value="Dkk3_N"/>
</dbReference>
<keyword evidence="5" id="KW-0879">Wnt signaling pathway</keyword>
<evidence type="ECO:0000256" key="4">
    <source>
        <dbReference type="ARBA" id="ARBA00022525"/>
    </source>
</evidence>
<comment type="similarity">
    <text evidence="2">Belongs to the dickkopf family.</text>
</comment>
<dbReference type="InterPro" id="IPR047300">
    <property type="entry name" value="Dkk3_Cys2"/>
</dbReference>
<evidence type="ECO:0000313" key="11">
    <source>
        <dbReference type="Proteomes" id="UP001046870"/>
    </source>
</evidence>
<name>A0A9D3Q2H8_MEGAT</name>
<keyword evidence="8" id="KW-0175">Coiled coil</keyword>
<evidence type="ECO:0000256" key="2">
    <source>
        <dbReference type="ARBA" id="ARBA00010842"/>
    </source>
</evidence>
<dbReference type="FunFam" id="2.10.80.10:FF:000008">
    <property type="entry name" value="Dickkopf WNT-signaling pathway inhibitor 3a"/>
    <property type="match status" value="1"/>
</dbReference>
<gene>
    <name evidence="10" type="ORF">MATL_G00098750</name>
</gene>
<keyword evidence="3" id="KW-0217">Developmental protein</keyword>
<dbReference type="GO" id="GO:0048019">
    <property type="term" value="F:receptor antagonist activity"/>
    <property type="evidence" value="ECO:0007669"/>
    <property type="project" value="TreeGrafter"/>
</dbReference>
<protein>
    <recommendedName>
        <fullName evidence="9">Dickkopf N-terminal cysteine-rich domain-containing protein</fullName>
    </recommendedName>
</protein>
<evidence type="ECO:0000256" key="1">
    <source>
        <dbReference type="ARBA" id="ARBA00004613"/>
    </source>
</evidence>
<evidence type="ECO:0000256" key="6">
    <source>
        <dbReference type="ARBA" id="ARBA00022729"/>
    </source>
</evidence>
<accession>A0A9D3Q2H8</accession>
<keyword evidence="7" id="KW-1015">Disulfide bond</keyword>
<proteinExistence type="inferred from homology"/>
<dbReference type="GO" id="GO:0016055">
    <property type="term" value="P:Wnt signaling pathway"/>
    <property type="evidence" value="ECO:0007669"/>
    <property type="project" value="UniProtKB-KW"/>
</dbReference>
<dbReference type="InterPro" id="IPR006796">
    <property type="entry name" value="Dickkopf_N"/>
</dbReference>
<dbReference type="PANTHER" id="PTHR12113">
    <property type="entry name" value="DICKKOPF3-LIKE 3"/>
    <property type="match status" value="1"/>
</dbReference>
<dbReference type="GO" id="GO:0090090">
    <property type="term" value="P:negative regulation of canonical Wnt signaling pathway"/>
    <property type="evidence" value="ECO:0007669"/>
    <property type="project" value="TreeGrafter"/>
</dbReference>
<dbReference type="InterPro" id="IPR039863">
    <property type="entry name" value="DKK1-4"/>
</dbReference>
<dbReference type="CDD" id="cd23014">
    <property type="entry name" value="Dkk3_N_Cys1"/>
    <property type="match status" value="1"/>
</dbReference>
<feature type="coiled-coil region" evidence="8">
    <location>
        <begin position="117"/>
        <end position="151"/>
    </location>
</feature>
<evidence type="ECO:0000313" key="10">
    <source>
        <dbReference type="EMBL" id="KAG7473713.1"/>
    </source>
</evidence>
<dbReference type="GO" id="GO:0039706">
    <property type="term" value="F:co-receptor binding"/>
    <property type="evidence" value="ECO:0007669"/>
    <property type="project" value="TreeGrafter"/>
</dbReference>
<sequence length="374" mass="42013">MEPCEGSTMMIWNLQACVFRARQPAHCGVPPVFIGRMNHPRDAYSAKELRLNSTHCRRQYPGRSDHIRMSAPAARMVRLAAISLCLAVVRGFPPQTTTSVVDSDITQTFEANLAQDHATLNDMFKEVEKLMEDTQQKLEEAVYQMDNESAKSIVYAHDLPPNYHDESSTERMVGNQSVHTVEKIDKVTDNRTGETHFSRTLIQSSSQGNEIQHECIIDEDCERNSYCLYETLRSRCLPCKALDMPCTKDEECCAGELCVWGQCSENATKGDPGSICQYQSDCNTELCCAFHKALLFPVCTAMPIERERCHTHSNSLMELLSWDMEGEGPHEHCPCAGGLQCLPHGRGSLCQRPQNSSSEEDLTDALYSEIDYIV</sequence>
<evidence type="ECO:0000256" key="3">
    <source>
        <dbReference type="ARBA" id="ARBA00022473"/>
    </source>
</evidence>
<evidence type="ECO:0000256" key="7">
    <source>
        <dbReference type="ARBA" id="ARBA00023157"/>
    </source>
</evidence>
<evidence type="ECO:0000259" key="9">
    <source>
        <dbReference type="Pfam" id="PF04706"/>
    </source>
</evidence>
<keyword evidence="6" id="KW-0732">Signal</keyword>
<dbReference type="Gene3D" id="2.10.80.10">
    <property type="entry name" value="Lipase, subunit A"/>
    <property type="match status" value="1"/>
</dbReference>
<dbReference type="Pfam" id="PF04706">
    <property type="entry name" value="Dickkopf_N"/>
    <property type="match status" value="1"/>
</dbReference>
<dbReference type="PANTHER" id="PTHR12113:SF8">
    <property type="entry name" value="DICKKOPF-RELATED PROTEIN 3"/>
    <property type="match status" value="1"/>
</dbReference>
<evidence type="ECO:0000256" key="8">
    <source>
        <dbReference type="SAM" id="Coils"/>
    </source>
</evidence>
<comment type="caution">
    <text evidence="10">The sequence shown here is derived from an EMBL/GenBank/DDBJ whole genome shotgun (WGS) entry which is preliminary data.</text>
</comment>
<dbReference type="AlphaFoldDB" id="A0A9D3Q2H8"/>
<keyword evidence="4" id="KW-0964">Secreted</keyword>
<organism evidence="10 11">
    <name type="scientific">Megalops atlanticus</name>
    <name type="common">Tarpon</name>
    <name type="synonym">Clupea gigantea</name>
    <dbReference type="NCBI Taxonomy" id="7932"/>
    <lineage>
        <taxon>Eukaryota</taxon>
        <taxon>Metazoa</taxon>
        <taxon>Chordata</taxon>
        <taxon>Craniata</taxon>
        <taxon>Vertebrata</taxon>
        <taxon>Euteleostomi</taxon>
        <taxon>Actinopterygii</taxon>
        <taxon>Neopterygii</taxon>
        <taxon>Teleostei</taxon>
        <taxon>Elopiformes</taxon>
        <taxon>Megalopidae</taxon>
        <taxon>Megalops</taxon>
    </lineage>
</organism>
<keyword evidence="11" id="KW-1185">Reference proteome</keyword>
<dbReference type="GO" id="GO:0005615">
    <property type="term" value="C:extracellular space"/>
    <property type="evidence" value="ECO:0007669"/>
    <property type="project" value="TreeGrafter"/>
</dbReference>
<dbReference type="EMBL" id="JAFDVH010000007">
    <property type="protein sequence ID" value="KAG7473713.1"/>
    <property type="molecule type" value="Genomic_DNA"/>
</dbReference>
<comment type="subcellular location">
    <subcellularLocation>
        <location evidence="1">Secreted</location>
    </subcellularLocation>
</comment>
<dbReference type="OrthoDB" id="6359792at2759"/>
<reference evidence="10" key="1">
    <citation type="submission" date="2021-01" db="EMBL/GenBank/DDBJ databases">
        <authorList>
            <person name="Zahm M."/>
            <person name="Roques C."/>
            <person name="Cabau C."/>
            <person name="Klopp C."/>
            <person name="Donnadieu C."/>
            <person name="Jouanno E."/>
            <person name="Lampietro C."/>
            <person name="Louis A."/>
            <person name="Herpin A."/>
            <person name="Echchiki A."/>
            <person name="Berthelot C."/>
            <person name="Parey E."/>
            <person name="Roest-Crollius H."/>
            <person name="Braasch I."/>
            <person name="Postlethwait J."/>
            <person name="Bobe J."/>
            <person name="Montfort J."/>
            <person name="Bouchez O."/>
            <person name="Begum T."/>
            <person name="Mejri S."/>
            <person name="Adams A."/>
            <person name="Chen W.-J."/>
            <person name="Guiguen Y."/>
        </authorList>
    </citation>
    <scope>NUCLEOTIDE SEQUENCE</scope>
    <source>
        <strain evidence="10">YG-15Mar2019-1</strain>
        <tissue evidence="10">Brain</tissue>
    </source>
</reference>
<feature type="domain" description="Dickkopf N-terminal cysteine-rich" evidence="9">
    <location>
        <begin position="214"/>
        <end position="264"/>
    </location>
</feature>
<dbReference type="Proteomes" id="UP001046870">
    <property type="component" value="Chromosome 7"/>
</dbReference>